<dbReference type="InterPro" id="IPR034690">
    <property type="entry name" value="Endolysin_T4_type"/>
</dbReference>
<dbReference type="SUPFAM" id="SSF53955">
    <property type="entry name" value="Lysozyme-like"/>
    <property type="match status" value="1"/>
</dbReference>
<dbReference type="InterPro" id="IPR051018">
    <property type="entry name" value="Bacteriophage_GH24"/>
</dbReference>
<name>A0ABM6S4Q5_9GAMM</name>
<keyword evidence="3 6" id="KW-0081">Bacteriolytic enzyme</keyword>
<dbReference type="EC" id="3.2.1.17" evidence="6"/>
<dbReference type="InterPro" id="IPR002196">
    <property type="entry name" value="Glyco_hydro_24"/>
</dbReference>
<evidence type="ECO:0000313" key="8">
    <source>
        <dbReference type="Proteomes" id="UP000237673"/>
    </source>
</evidence>
<protein>
    <recommendedName>
        <fullName evidence="6">Lysozyme</fullName>
        <ecNumber evidence="6">3.2.1.17</ecNumber>
    </recommendedName>
</protein>
<dbReference type="EMBL" id="CP026378">
    <property type="protein sequence ID" value="AUY26265.1"/>
    <property type="molecule type" value="Genomic_DNA"/>
</dbReference>
<dbReference type="HAMAP" id="MF_04110">
    <property type="entry name" value="ENDOLYSIN_T4"/>
    <property type="match status" value="1"/>
</dbReference>
<sequence length="195" mass="21111">MNLQTVRRCTVGLVLAIAATLPGFQQLHTSVEGLKLIADFEGCRLQPYQCSAGKWTDGIGNTHGVVPGKAITERQAAESLITNVLRTEAALGRCIVTQLPQHVYDAVVSFAFNVGTGNACGSTLVKLLNQRRWADACRQLPRWVYVNGVFNQGLDNRRMREMAWCLKGQHDAPAVDRAAVGGCGDMRSDVAAGQD</sequence>
<reference evidence="7 8" key="1">
    <citation type="submission" date="2018-01" db="EMBL/GenBank/DDBJ databases">
        <title>Complete and assembled Genome of Pantoea calida DSM22759T.</title>
        <authorList>
            <person name="Stevens M.J.A."/>
            <person name="Zurfluh K."/>
            <person name="Stephan R."/>
        </authorList>
    </citation>
    <scope>NUCLEOTIDE SEQUENCE [LARGE SCALE GENOMIC DNA]</scope>
    <source>
        <strain evidence="7 8">DSM 22759</strain>
    </source>
</reference>
<dbReference type="GO" id="GO:0016787">
    <property type="term" value="F:hydrolase activity"/>
    <property type="evidence" value="ECO:0007669"/>
    <property type="project" value="UniProtKB-KW"/>
</dbReference>
<evidence type="ECO:0000256" key="2">
    <source>
        <dbReference type="ARBA" id="ARBA00022529"/>
    </source>
</evidence>
<proteinExistence type="inferred from homology"/>
<dbReference type="Proteomes" id="UP000237673">
    <property type="component" value="Chromosome"/>
</dbReference>
<dbReference type="PANTHER" id="PTHR38107:SF4">
    <property type="entry name" value="LYSOZYME"/>
    <property type="match status" value="1"/>
</dbReference>
<evidence type="ECO:0000256" key="6">
    <source>
        <dbReference type="RuleBase" id="RU003788"/>
    </source>
</evidence>
<dbReference type="Gene3D" id="1.10.530.40">
    <property type="match status" value="1"/>
</dbReference>
<keyword evidence="4 6" id="KW-0378">Hydrolase</keyword>
<evidence type="ECO:0000256" key="4">
    <source>
        <dbReference type="ARBA" id="ARBA00022801"/>
    </source>
</evidence>
<dbReference type="InterPro" id="IPR023347">
    <property type="entry name" value="Lysozyme_dom_sf"/>
</dbReference>
<gene>
    <name evidence="7" type="ORF">C2E16_16035</name>
</gene>
<keyword evidence="5 6" id="KW-0326">Glycosidase</keyword>
<organism evidence="7 8">
    <name type="scientific">Mixta calida</name>
    <dbReference type="NCBI Taxonomy" id="665913"/>
    <lineage>
        <taxon>Bacteria</taxon>
        <taxon>Pseudomonadati</taxon>
        <taxon>Pseudomonadota</taxon>
        <taxon>Gammaproteobacteria</taxon>
        <taxon>Enterobacterales</taxon>
        <taxon>Erwiniaceae</taxon>
        <taxon>Mixta</taxon>
    </lineage>
</organism>
<keyword evidence="2 6" id="KW-0929">Antimicrobial</keyword>
<evidence type="ECO:0000313" key="7">
    <source>
        <dbReference type="EMBL" id="AUY26265.1"/>
    </source>
</evidence>
<keyword evidence="8" id="KW-1185">Reference proteome</keyword>
<evidence type="ECO:0000256" key="5">
    <source>
        <dbReference type="ARBA" id="ARBA00023295"/>
    </source>
</evidence>
<accession>A0ABM6S4Q5</accession>
<evidence type="ECO:0000256" key="1">
    <source>
        <dbReference type="ARBA" id="ARBA00000632"/>
    </source>
</evidence>
<dbReference type="PANTHER" id="PTHR38107">
    <property type="match status" value="1"/>
</dbReference>
<comment type="catalytic activity">
    <reaction evidence="1 6">
        <text>Hydrolysis of (1-&gt;4)-beta-linkages between N-acetylmuramic acid and N-acetyl-D-glucosamine residues in a peptidoglycan and between N-acetyl-D-glucosamine residues in chitodextrins.</text>
        <dbReference type="EC" id="3.2.1.17"/>
    </reaction>
</comment>
<dbReference type="InterPro" id="IPR023346">
    <property type="entry name" value="Lysozyme-like_dom_sf"/>
</dbReference>
<dbReference type="Pfam" id="PF00959">
    <property type="entry name" value="Phage_lysozyme"/>
    <property type="match status" value="1"/>
</dbReference>
<evidence type="ECO:0000256" key="3">
    <source>
        <dbReference type="ARBA" id="ARBA00022638"/>
    </source>
</evidence>
<comment type="similarity">
    <text evidence="6">Belongs to the glycosyl hydrolase 24 family.</text>
</comment>
<dbReference type="CDD" id="cd16901">
    <property type="entry name" value="lyz_P1"/>
    <property type="match status" value="1"/>
</dbReference>